<dbReference type="OrthoDB" id="9781996at2"/>
<dbReference type="EMBL" id="LWMH01000003">
    <property type="protein sequence ID" value="KZS43283.1"/>
    <property type="molecule type" value="Genomic_DNA"/>
</dbReference>
<keyword evidence="3" id="KW-1185">Reference proteome</keyword>
<evidence type="ECO:0000313" key="3">
    <source>
        <dbReference type="Proteomes" id="UP000076796"/>
    </source>
</evidence>
<name>A0A163DK78_9BACL</name>
<feature type="transmembrane region" description="Helical" evidence="1">
    <location>
        <begin position="133"/>
        <end position="159"/>
    </location>
</feature>
<reference evidence="2" key="1">
    <citation type="journal article" date="2016" name="Genome Announc.">
        <title>Draft genomes of two strains of Paenibacillus glucanolyticus with capability to degrade lignocellulose.</title>
        <authorList>
            <person name="Mathews S.L."/>
            <person name="Pawlak J."/>
            <person name="Grunden A.M."/>
        </authorList>
    </citation>
    <scope>NUCLEOTIDE SEQUENCE [LARGE SCALE GENOMIC DNA]</scope>
    <source>
        <strain evidence="2">SLM1</strain>
    </source>
</reference>
<feature type="transmembrane region" description="Helical" evidence="1">
    <location>
        <begin position="171"/>
        <end position="196"/>
    </location>
</feature>
<dbReference type="Proteomes" id="UP000076796">
    <property type="component" value="Unassembled WGS sequence"/>
</dbReference>
<keyword evidence="1" id="KW-0812">Transmembrane</keyword>
<protein>
    <submittedName>
        <fullName evidence="2">Lantibiotic ABC transporter permease</fullName>
    </submittedName>
</protein>
<feature type="transmembrane region" description="Helical" evidence="1">
    <location>
        <begin position="12"/>
        <end position="33"/>
    </location>
</feature>
<feature type="transmembrane region" description="Helical" evidence="1">
    <location>
        <begin position="98"/>
        <end position="121"/>
    </location>
</feature>
<evidence type="ECO:0000313" key="2">
    <source>
        <dbReference type="EMBL" id="KZS43283.1"/>
    </source>
</evidence>
<dbReference type="CDD" id="cd21809">
    <property type="entry name" value="ABC-2_lan_permease-like"/>
    <property type="match status" value="1"/>
</dbReference>
<dbReference type="PANTHER" id="PTHR37305">
    <property type="entry name" value="INTEGRAL MEMBRANE PROTEIN-RELATED"/>
    <property type="match status" value="1"/>
</dbReference>
<sequence>MKRLLTAEFIKMQWLIVGVLITADVWVGSSLGIMQLDSLKEFFVPNWSTLYMYMVYFHAMFFYPLYCGILASLICLYEHRHGGWKLLLALPLSRNQVYYSKFILLIGILAVIQLVFLISYLVTGTIVAVPGDIVWSSIGYSIIGGWVAMMPLAALQLWLSTKIKSFGAAQVFNICCVVPNIVVTGLHSSFGAWFPFSPPYYIMMPQTASYAPGVETYSLITIIVITFVLYFTFGKLSFVRRDWI</sequence>
<dbReference type="GeneID" id="97555387"/>
<proteinExistence type="predicted"/>
<dbReference type="Pfam" id="PF12730">
    <property type="entry name" value="ABC2_membrane_4"/>
    <property type="match status" value="1"/>
</dbReference>
<evidence type="ECO:0000256" key="1">
    <source>
        <dbReference type="SAM" id="Phobius"/>
    </source>
</evidence>
<dbReference type="RefSeq" id="WP_063480711.1">
    <property type="nucleotide sequence ID" value="NZ_CP147845.1"/>
</dbReference>
<gene>
    <name evidence="2" type="ORF">AWU65_01290</name>
</gene>
<dbReference type="PANTHER" id="PTHR37305:SF1">
    <property type="entry name" value="MEMBRANE PROTEIN"/>
    <property type="match status" value="1"/>
</dbReference>
<accession>A0A163DK78</accession>
<comment type="caution">
    <text evidence="2">The sequence shown here is derived from an EMBL/GenBank/DDBJ whole genome shotgun (WGS) entry which is preliminary data.</text>
</comment>
<keyword evidence="1" id="KW-1133">Transmembrane helix</keyword>
<feature type="transmembrane region" description="Helical" evidence="1">
    <location>
        <begin position="216"/>
        <end position="233"/>
    </location>
</feature>
<organism evidence="2 3">
    <name type="scientific">Paenibacillus glucanolyticus</name>
    <dbReference type="NCBI Taxonomy" id="59843"/>
    <lineage>
        <taxon>Bacteria</taxon>
        <taxon>Bacillati</taxon>
        <taxon>Bacillota</taxon>
        <taxon>Bacilli</taxon>
        <taxon>Bacillales</taxon>
        <taxon>Paenibacillaceae</taxon>
        <taxon>Paenibacillus</taxon>
    </lineage>
</organism>
<keyword evidence="1" id="KW-0472">Membrane</keyword>
<feature type="transmembrane region" description="Helical" evidence="1">
    <location>
        <begin position="53"/>
        <end position="77"/>
    </location>
</feature>
<dbReference type="AlphaFoldDB" id="A0A163DK78"/>